<sequence length="330" mass="37226">MLALIRTIFSTTFSISRSIWHSLDVVFRLFSNAFRDRKLERSDPDALDMPPAPVPEAGDLIATVDDLNTTSNVEIIEVRRYYPPGVSEIIGRGGESFIGVLDEFTVLKYPCIPGNHESIQTEARLLEILGGHPRIIASKGLTKDGLVLQRAWNGCLNDYIISQPTIPFDRRLLWCKQAAEAVSFIHGKHVIHCDINLRNFLLDKELDLLLADFQGMLKSVDGKTLLDGLSRECSKSYLPRPHGDYACVKTDLFALGSAIYFIMTGHEVFPELDSLEDDEEIFSRFENELFPLDNHACYHITEKCWKQQYRSAEEVVSDISLLQASMTAAE</sequence>
<evidence type="ECO:0000256" key="4">
    <source>
        <dbReference type="ARBA" id="ARBA00022840"/>
    </source>
</evidence>
<dbReference type="GeneID" id="81596225"/>
<feature type="domain" description="Protein kinase" evidence="5">
    <location>
        <begin position="84"/>
        <end position="330"/>
    </location>
</feature>
<dbReference type="EMBL" id="JAPVEA010000002">
    <property type="protein sequence ID" value="KAJ5461047.1"/>
    <property type="molecule type" value="Genomic_DNA"/>
</dbReference>
<organism evidence="6 7">
    <name type="scientific">Penicillium daleae</name>
    <dbReference type="NCBI Taxonomy" id="63821"/>
    <lineage>
        <taxon>Eukaryota</taxon>
        <taxon>Fungi</taxon>
        <taxon>Dikarya</taxon>
        <taxon>Ascomycota</taxon>
        <taxon>Pezizomycotina</taxon>
        <taxon>Eurotiomycetes</taxon>
        <taxon>Eurotiomycetidae</taxon>
        <taxon>Eurotiales</taxon>
        <taxon>Aspergillaceae</taxon>
        <taxon>Penicillium</taxon>
    </lineage>
</organism>
<keyword evidence="2" id="KW-0547">Nucleotide-binding</keyword>
<dbReference type="Gene3D" id="1.10.510.10">
    <property type="entry name" value="Transferase(Phosphotransferase) domain 1"/>
    <property type="match status" value="1"/>
</dbReference>
<keyword evidence="3" id="KW-0418">Kinase</keyword>
<dbReference type="SUPFAM" id="SSF56112">
    <property type="entry name" value="Protein kinase-like (PK-like)"/>
    <property type="match status" value="1"/>
</dbReference>
<dbReference type="Pfam" id="PF00069">
    <property type="entry name" value="Pkinase"/>
    <property type="match status" value="1"/>
</dbReference>
<dbReference type="PANTHER" id="PTHR44329:SF288">
    <property type="entry name" value="MITOGEN-ACTIVATED PROTEIN KINASE KINASE KINASE 20"/>
    <property type="match status" value="1"/>
</dbReference>
<evidence type="ECO:0000256" key="1">
    <source>
        <dbReference type="ARBA" id="ARBA00022679"/>
    </source>
</evidence>
<dbReference type="Proteomes" id="UP001213681">
    <property type="component" value="Unassembled WGS sequence"/>
</dbReference>
<proteinExistence type="predicted"/>
<evidence type="ECO:0000259" key="5">
    <source>
        <dbReference type="PROSITE" id="PS50011"/>
    </source>
</evidence>
<evidence type="ECO:0000256" key="2">
    <source>
        <dbReference type="ARBA" id="ARBA00022741"/>
    </source>
</evidence>
<dbReference type="PROSITE" id="PS50011">
    <property type="entry name" value="PROTEIN_KINASE_DOM"/>
    <property type="match status" value="1"/>
</dbReference>
<dbReference type="GO" id="GO:0004674">
    <property type="term" value="F:protein serine/threonine kinase activity"/>
    <property type="evidence" value="ECO:0007669"/>
    <property type="project" value="TreeGrafter"/>
</dbReference>
<reference evidence="6" key="2">
    <citation type="journal article" date="2023" name="IMA Fungus">
        <title>Comparative genomic study of the Penicillium genus elucidates a diverse pangenome and 15 lateral gene transfer events.</title>
        <authorList>
            <person name="Petersen C."/>
            <person name="Sorensen T."/>
            <person name="Nielsen M.R."/>
            <person name="Sondergaard T.E."/>
            <person name="Sorensen J.L."/>
            <person name="Fitzpatrick D.A."/>
            <person name="Frisvad J.C."/>
            <person name="Nielsen K.L."/>
        </authorList>
    </citation>
    <scope>NUCLEOTIDE SEQUENCE</scope>
    <source>
        <strain evidence="6">IBT 16125</strain>
    </source>
</reference>
<evidence type="ECO:0000313" key="7">
    <source>
        <dbReference type="Proteomes" id="UP001213681"/>
    </source>
</evidence>
<accession>A0AAD6G7B7</accession>
<dbReference type="InterPro" id="IPR011009">
    <property type="entry name" value="Kinase-like_dom_sf"/>
</dbReference>
<protein>
    <recommendedName>
        <fullName evidence="5">Protein kinase domain-containing protein</fullName>
    </recommendedName>
</protein>
<dbReference type="InterPro" id="IPR051681">
    <property type="entry name" value="Ser/Thr_Kinases-Pseudokinases"/>
</dbReference>
<evidence type="ECO:0000256" key="3">
    <source>
        <dbReference type="ARBA" id="ARBA00022777"/>
    </source>
</evidence>
<dbReference type="AlphaFoldDB" id="A0AAD6G7B7"/>
<dbReference type="GO" id="GO:0005524">
    <property type="term" value="F:ATP binding"/>
    <property type="evidence" value="ECO:0007669"/>
    <property type="project" value="UniProtKB-KW"/>
</dbReference>
<keyword evidence="4" id="KW-0067">ATP-binding</keyword>
<evidence type="ECO:0000313" key="6">
    <source>
        <dbReference type="EMBL" id="KAJ5461047.1"/>
    </source>
</evidence>
<dbReference type="PANTHER" id="PTHR44329">
    <property type="entry name" value="SERINE/THREONINE-PROTEIN KINASE TNNI3K-RELATED"/>
    <property type="match status" value="1"/>
</dbReference>
<gene>
    <name evidence="6" type="ORF">N7458_002599</name>
</gene>
<dbReference type="InterPro" id="IPR000719">
    <property type="entry name" value="Prot_kinase_dom"/>
</dbReference>
<name>A0AAD6G7B7_9EURO</name>
<comment type="caution">
    <text evidence="6">The sequence shown here is derived from an EMBL/GenBank/DDBJ whole genome shotgun (WGS) entry which is preliminary data.</text>
</comment>
<keyword evidence="7" id="KW-1185">Reference proteome</keyword>
<keyword evidence="1" id="KW-0808">Transferase</keyword>
<dbReference type="RefSeq" id="XP_056770089.1">
    <property type="nucleotide sequence ID" value="XM_056905982.1"/>
</dbReference>
<reference evidence="6" key="1">
    <citation type="submission" date="2022-12" db="EMBL/GenBank/DDBJ databases">
        <authorList>
            <person name="Petersen C."/>
        </authorList>
    </citation>
    <scope>NUCLEOTIDE SEQUENCE</scope>
    <source>
        <strain evidence="6">IBT 16125</strain>
    </source>
</reference>